<reference evidence="2 3" key="1">
    <citation type="submission" date="2015-10" db="EMBL/GenBank/DDBJ databases">
        <title>Genome analyses suggest a sexual origin of heterokaryosis in a supposedly ancient asexual fungus.</title>
        <authorList>
            <person name="Ropars J."/>
            <person name="Sedzielewska K."/>
            <person name="Noel J."/>
            <person name="Charron P."/>
            <person name="Farinelli L."/>
            <person name="Marton T."/>
            <person name="Kruger M."/>
            <person name="Pelin A."/>
            <person name="Brachmann A."/>
            <person name="Corradi N."/>
        </authorList>
    </citation>
    <scope>NUCLEOTIDE SEQUENCE [LARGE SCALE GENOMIC DNA]</scope>
    <source>
        <strain evidence="2 3">A4</strain>
    </source>
</reference>
<dbReference type="Proteomes" id="UP000234323">
    <property type="component" value="Unassembled WGS sequence"/>
</dbReference>
<comment type="caution">
    <text evidence="2">The sequence shown here is derived from an EMBL/GenBank/DDBJ whole genome shotgun (WGS) entry which is preliminary data.</text>
</comment>
<name>A0A2I1FZU8_9GLOM</name>
<organism evidence="2 3">
    <name type="scientific">Rhizophagus irregularis</name>
    <dbReference type="NCBI Taxonomy" id="588596"/>
    <lineage>
        <taxon>Eukaryota</taxon>
        <taxon>Fungi</taxon>
        <taxon>Fungi incertae sedis</taxon>
        <taxon>Mucoromycota</taxon>
        <taxon>Glomeromycotina</taxon>
        <taxon>Glomeromycetes</taxon>
        <taxon>Glomerales</taxon>
        <taxon>Glomeraceae</taxon>
        <taxon>Rhizophagus</taxon>
    </lineage>
</organism>
<evidence type="ECO:0000313" key="2">
    <source>
        <dbReference type="EMBL" id="PKY39902.1"/>
    </source>
</evidence>
<dbReference type="VEuPathDB" id="FungiDB:RhiirFUN_015141"/>
<dbReference type="VEuPathDB" id="FungiDB:FUN_018707"/>
<feature type="region of interest" description="Disordered" evidence="1">
    <location>
        <begin position="1"/>
        <end position="23"/>
    </location>
</feature>
<keyword evidence="3" id="KW-1185">Reference proteome</keyword>
<dbReference type="VEuPathDB" id="FungiDB:RhiirA1_121870"/>
<dbReference type="AlphaFoldDB" id="A0A2I1FZU8"/>
<dbReference type="EMBL" id="LLXI01000082">
    <property type="protein sequence ID" value="PKY39902.1"/>
    <property type="molecule type" value="Genomic_DNA"/>
</dbReference>
<evidence type="ECO:0000256" key="1">
    <source>
        <dbReference type="SAM" id="MobiDB-lite"/>
    </source>
</evidence>
<evidence type="ECO:0000313" key="3">
    <source>
        <dbReference type="Proteomes" id="UP000234323"/>
    </source>
</evidence>
<gene>
    <name evidence="2" type="ORF">RhiirA4_394013</name>
</gene>
<proteinExistence type="predicted"/>
<sequence>MENSQTNQDDYNEYDENFKNGEMQITGTEEEKFVKEKNWKDILEFTIPNSLEYAREFCKTIS</sequence>
<accession>A0A2I1FZU8</accession>
<protein>
    <submittedName>
        <fullName evidence="2">Uncharacterized protein</fullName>
    </submittedName>
</protein>